<feature type="compositionally biased region" description="Acidic residues" evidence="1">
    <location>
        <begin position="128"/>
        <end position="137"/>
    </location>
</feature>
<evidence type="ECO:0000313" key="2">
    <source>
        <dbReference type="EMBL" id="PVE49270.1"/>
    </source>
</evidence>
<evidence type="ECO:0008006" key="4">
    <source>
        <dbReference type="Google" id="ProtNLM"/>
    </source>
</evidence>
<dbReference type="AlphaFoldDB" id="A0A2T7UWW4"/>
<dbReference type="Proteomes" id="UP000244810">
    <property type="component" value="Unassembled WGS sequence"/>
</dbReference>
<reference evidence="2 3" key="1">
    <citation type="journal article" date="2011" name="Syst. Appl. Microbiol.">
        <title>Defluviimonas denitrificans gen. nov., sp. nov., and Pararhodobacter aggregans gen. nov., sp. nov., non-phototrophic Rhodobacteraceae from the biofilter of a marine aquaculture.</title>
        <authorList>
            <person name="Foesel B.U."/>
            <person name="Drake H.L."/>
            <person name="Schramm A."/>
        </authorList>
    </citation>
    <scope>NUCLEOTIDE SEQUENCE [LARGE SCALE GENOMIC DNA]</scope>
    <source>
        <strain evidence="2 3">D1-19</strain>
    </source>
</reference>
<dbReference type="RefSeq" id="WP_107749774.1">
    <property type="nucleotide sequence ID" value="NZ_QBKF01000001.1"/>
</dbReference>
<evidence type="ECO:0000256" key="1">
    <source>
        <dbReference type="SAM" id="MobiDB-lite"/>
    </source>
</evidence>
<comment type="caution">
    <text evidence="2">The sequence shown here is derived from an EMBL/GenBank/DDBJ whole genome shotgun (WGS) entry which is preliminary data.</text>
</comment>
<keyword evidence="3" id="KW-1185">Reference proteome</keyword>
<sequence>MEYLSDLLLTAASMGAATYCVILSRRLKALGSLEGGMGSAIAVLSAQVDDLARSLRSAQEATGRAGGRLDGQTARAEAVARKLELLVASMHDLPEEARAAAPRAPGPRPPTPWPGETLRRSIRPVEALAEEPADDPAEPPQRARVLRRRQTSGAL</sequence>
<feature type="compositionally biased region" description="Pro residues" evidence="1">
    <location>
        <begin position="104"/>
        <end position="113"/>
    </location>
</feature>
<accession>A0A2T7UWW4</accession>
<gene>
    <name evidence="2" type="ORF">DDE23_02365</name>
</gene>
<name>A0A2T7UWW4_9RHOB</name>
<organism evidence="2 3">
    <name type="scientific">Pararhodobacter aggregans</name>
    <dbReference type="NCBI Taxonomy" id="404875"/>
    <lineage>
        <taxon>Bacteria</taxon>
        <taxon>Pseudomonadati</taxon>
        <taxon>Pseudomonadota</taxon>
        <taxon>Alphaproteobacteria</taxon>
        <taxon>Rhodobacterales</taxon>
        <taxon>Paracoccaceae</taxon>
        <taxon>Pararhodobacter</taxon>
    </lineage>
</organism>
<feature type="compositionally biased region" description="Basic residues" evidence="1">
    <location>
        <begin position="144"/>
        <end position="155"/>
    </location>
</feature>
<proteinExistence type="predicted"/>
<dbReference type="OrthoDB" id="7630018at2"/>
<protein>
    <recommendedName>
        <fullName evidence="4">Chemotaxis protein</fullName>
    </recommendedName>
</protein>
<dbReference type="EMBL" id="QDDR01000001">
    <property type="protein sequence ID" value="PVE49270.1"/>
    <property type="molecule type" value="Genomic_DNA"/>
</dbReference>
<feature type="region of interest" description="Disordered" evidence="1">
    <location>
        <begin position="94"/>
        <end position="155"/>
    </location>
</feature>
<evidence type="ECO:0000313" key="3">
    <source>
        <dbReference type="Proteomes" id="UP000244810"/>
    </source>
</evidence>